<evidence type="ECO:0000256" key="1">
    <source>
        <dbReference type="SAM" id="Phobius"/>
    </source>
</evidence>
<feature type="transmembrane region" description="Helical" evidence="1">
    <location>
        <begin position="7"/>
        <end position="33"/>
    </location>
</feature>
<accession>A0ABV1RWC9</accession>
<evidence type="ECO:0000313" key="2">
    <source>
        <dbReference type="EMBL" id="MER2998704.1"/>
    </source>
</evidence>
<feature type="transmembrane region" description="Helical" evidence="1">
    <location>
        <begin position="53"/>
        <end position="71"/>
    </location>
</feature>
<keyword evidence="1" id="KW-0812">Transmembrane</keyword>
<feature type="transmembrane region" description="Helical" evidence="1">
    <location>
        <begin position="109"/>
        <end position="129"/>
    </location>
</feature>
<evidence type="ECO:0000313" key="3">
    <source>
        <dbReference type="Proteomes" id="UP001476807"/>
    </source>
</evidence>
<feature type="transmembrane region" description="Helical" evidence="1">
    <location>
        <begin position="78"/>
        <end position="97"/>
    </location>
</feature>
<dbReference type="RefSeq" id="WP_350413157.1">
    <property type="nucleotide sequence ID" value="NZ_JBEOKT010000013.1"/>
</dbReference>
<keyword evidence="3" id="KW-1185">Reference proteome</keyword>
<sequence>MKRLTILTVVFNFLIVVGAGHGIGFLGFIEIVLFNYLKYDFSFSPFANYNQSLAAVGLFALIGQIILLISLTVKIYRFLFWIKLLGLIFLWTSFYYLTHTILSSTLAGISFISGLPFFICSILLFLRVIREEYINRKEVRQI</sequence>
<reference evidence="2 3" key="1">
    <citation type="submission" date="2024-06" db="EMBL/GenBank/DDBJ databases">
        <title>Pontibacter populi HYL7-15.</title>
        <authorList>
            <person name="Kim M.K."/>
        </authorList>
    </citation>
    <scope>NUCLEOTIDE SEQUENCE [LARGE SCALE GENOMIC DNA]</scope>
    <source>
        <strain evidence="2 3">HYL7-15</strain>
    </source>
</reference>
<proteinExistence type="predicted"/>
<dbReference type="Proteomes" id="UP001476807">
    <property type="component" value="Unassembled WGS sequence"/>
</dbReference>
<evidence type="ECO:0008006" key="4">
    <source>
        <dbReference type="Google" id="ProtNLM"/>
    </source>
</evidence>
<organism evidence="2 3">
    <name type="scientific">Pontibacter populi</name>
    <dbReference type="NCBI Taxonomy" id="890055"/>
    <lineage>
        <taxon>Bacteria</taxon>
        <taxon>Pseudomonadati</taxon>
        <taxon>Bacteroidota</taxon>
        <taxon>Cytophagia</taxon>
        <taxon>Cytophagales</taxon>
        <taxon>Hymenobacteraceae</taxon>
        <taxon>Pontibacter</taxon>
    </lineage>
</organism>
<keyword evidence="1" id="KW-0472">Membrane</keyword>
<name>A0ABV1RWC9_9BACT</name>
<gene>
    <name evidence="2" type="ORF">ABS362_14205</name>
</gene>
<comment type="caution">
    <text evidence="2">The sequence shown here is derived from an EMBL/GenBank/DDBJ whole genome shotgun (WGS) entry which is preliminary data.</text>
</comment>
<keyword evidence="1" id="KW-1133">Transmembrane helix</keyword>
<dbReference type="EMBL" id="JBEOKT010000013">
    <property type="protein sequence ID" value="MER2998704.1"/>
    <property type="molecule type" value="Genomic_DNA"/>
</dbReference>
<protein>
    <recommendedName>
        <fullName evidence="4">DUF4293 family protein</fullName>
    </recommendedName>
</protein>